<evidence type="ECO:0000313" key="2">
    <source>
        <dbReference type="Proteomes" id="UP000694892"/>
    </source>
</evidence>
<proteinExistence type="predicted"/>
<reference evidence="2" key="1">
    <citation type="journal article" date="2016" name="Nature">
        <title>Genome evolution in the allotetraploid frog Xenopus laevis.</title>
        <authorList>
            <person name="Session A.M."/>
            <person name="Uno Y."/>
            <person name="Kwon T."/>
            <person name="Chapman J.A."/>
            <person name="Toyoda A."/>
            <person name="Takahashi S."/>
            <person name="Fukui A."/>
            <person name="Hikosaka A."/>
            <person name="Suzuki A."/>
            <person name="Kondo M."/>
            <person name="van Heeringen S.J."/>
            <person name="Quigley I."/>
            <person name="Heinz S."/>
            <person name="Ogino H."/>
            <person name="Ochi H."/>
            <person name="Hellsten U."/>
            <person name="Lyons J.B."/>
            <person name="Simakov O."/>
            <person name="Putnam N."/>
            <person name="Stites J."/>
            <person name="Kuroki Y."/>
            <person name="Tanaka T."/>
            <person name="Michiue T."/>
            <person name="Watanabe M."/>
            <person name="Bogdanovic O."/>
            <person name="Lister R."/>
            <person name="Georgiou G."/>
            <person name="Paranjpe S.S."/>
            <person name="van Kruijsbergen I."/>
            <person name="Shu S."/>
            <person name="Carlson J."/>
            <person name="Kinoshita T."/>
            <person name="Ohta Y."/>
            <person name="Mawaribuchi S."/>
            <person name="Jenkins J."/>
            <person name="Grimwood J."/>
            <person name="Schmutz J."/>
            <person name="Mitros T."/>
            <person name="Mozaffari S.V."/>
            <person name="Suzuki Y."/>
            <person name="Haramoto Y."/>
            <person name="Yamamoto T.S."/>
            <person name="Takagi C."/>
            <person name="Heald R."/>
            <person name="Miller K."/>
            <person name="Haudenschild C."/>
            <person name="Kitzman J."/>
            <person name="Nakayama T."/>
            <person name="Izutsu Y."/>
            <person name="Robert J."/>
            <person name="Fortriede J."/>
            <person name="Burns K."/>
            <person name="Lotay V."/>
            <person name="Karimi K."/>
            <person name="Yasuoka Y."/>
            <person name="Dichmann D.S."/>
            <person name="Flajnik M.F."/>
            <person name="Houston D.W."/>
            <person name="Shendure J."/>
            <person name="DuPasquier L."/>
            <person name="Vize P.D."/>
            <person name="Zorn A.M."/>
            <person name="Ito M."/>
            <person name="Marcotte E.M."/>
            <person name="Wallingford J.B."/>
            <person name="Ito Y."/>
            <person name="Asashima M."/>
            <person name="Ueno N."/>
            <person name="Matsuda Y."/>
            <person name="Veenstra G.J."/>
            <person name="Fujiyama A."/>
            <person name="Harland R.M."/>
            <person name="Taira M."/>
            <person name="Rokhsar D.S."/>
        </authorList>
    </citation>
    <scope>NUCLEOTIDE SEQUENCE [LARGE SCALE GENOMIC DNA]</scope>
    <source>
        <strain evidence="2">J</strain>
    </source>
</reference>
<protein>
    <submittedName>
        <fullName evidence="1">Uncharacterized protein</fullName>
    </submittedName>
</protein>
<sequence>MTNRDVCDYSLCLSDRLHRQHFLPLSPSLWKAVNHTHSLGCRMSRLREGRGRRESDRHVPGKLLPLEVLVVPDTQRGAERSDWGAAWKPWADGEHRCLRVNAEMLTCSRKMDRARNRGNVL</sequence>
<gene>
    <name evidence="1" type="ORF">XELAEV_18031006mg</name>
</gene>
<name>A0A974CLS4_XENLA</name>
<dbReference type="AlphaFoldDB" id="A0A974CLS4"/>
<evidence type="ECO:0000313" key="1">
    <source>
        <dbReference type="EMBL" id="OCT75820.1"/>
    </source>
</evidence>
<dbReference type="EMBL" id="CM004476">
    <property type="protein sequence ID" value="OCT75820.1"/>
    <property type="molecule type" value="Genomic_DNA"/>
</dbReference>
<accession>A0A974CLS4</accession>
<organism evidence="1 2">
    <name type="scientific">Xenopus laevis</name>
    <name type="common">African clawed frog</name>
    <dbReference type="NCBI Taxonomy" id="8355"/>
    <lineage>
        <taxon>Eukaryota</taxon>
        <taxon>Metazoa</taxon>
        <taxon>Chordata</taxon>
        <taxon>Craniata</taxon>
        <taxon>Vertebrata</taxon>
        <taxon>Euteleostomi</taxon>
        <taxon>Amphibia</taxon>
        <taxon>Batrachia</taxon>
        <taxon>Anura</taxon>
        <taxon>Pipoidea</taxon>
        <taxon>Pipidae</taxon>
        <taxon>Xenopodinae</taxon>
        <taxon>Xenopus</taxon>
        <taxon>Xenopus</taxon>
    </lineage>
</organism>
<dbReference type="Proteomes" id="UP000694892">
    <property type="component" value="Chromosome 6L"/>
</dbReference>